<reference evidence="1 2" key="1">
    <citation type="submission" date="2016-11" db="EMBL/GenBank/DDBJ databases">
        <authorList>
            <consortium name="Pathogen Informatics"/>
        </authorList>
    </citation>
    <scope>NUCLEOTIDE SEQUENCE [LARGE SCALE GENOMIC DNA]</scope>
    <source>
        <strain evidence="1 2">968</strain>
    </source>
</reference>
<comment type="caution">
    <text evidence="1">The sequence shown here is derived from an EMBL/GenBank/DDBJ whole genome shotgun (WGS) entry which is preliminary data.</text>
</comment>
<gene>
    <name evidence="1" type="ORF">SAMEA2275694_03980</name>
</gene>
<accession>A0A9Q7WK76</accession>
<organism evidence="1 2">
    <name type="scientific">Mycobacteroides abscessus subsp. bolletii</name>
    <dbReference type="NCBI Taxonomy" id="319705"/>
    <lineage>
        <taxon>Bacteria</taxon>
        <taxon>Bacillati</taxon>
        <taxon>Actinomycetota</taxon>
        <taxon>Actinomycetes</taxon>
        <taxon>Mycobacteriales</taxon>
        <taxon>Mycobacteriaceae</taxon>
        <taxon>Mycobacteroides</taxon>
        <taxon>Mycobacteroides abscessus</taxon>
    </lineage>
</organism>
<dbReference type="EMBL" id="FSFA01000005">
    <property type="protein sequence ID" value="SHX82950.1"/>
    <property type="molecule type" value="Genomic_DNA"/>
</dbReference>
<name>A0A9Q7WK76_9MYCO</name>
<protein>
    <submittedName>
        <fullName evidence="1">Uncharacterized protein</fullName>
    </submittedName>
</protein>
<evidence type="ECO:0000313" key="1">
    <source>
        <dbReference type="EMBL" id="SHX82950.1"/>
    </source>
</evidence>
<evidence type="ECO:0000313" key="2">
    <source>
        <dbReference type="Proteomes" id="UP000185183"/>
    </source>
</evidence>
<proteinExistence type="predicted"/>
<dbReference type="AlphaFoldDB" id="A0A9Q7WK76"/>
<dbReference type="Proteomes" id="UP000185183">
    <property type="component" value="Unassembled WGS sequence"/>
</dbReference>
<sequence length="37" mass="4136">MDTENPCACEQPNEGLVRLVDTLMRMGVDFEIHQTAA</sequence>